<evidence type="ECO:0000313" key="2">
    <source>
        <dbReference type="Proteomes" id="UP000195062"/>
    </source>
</evidence>
<dbReference type="AlphaFoldDB" id="A0A251XEI6"/>
<dbReference type="EMBL" id="MDHH01000005">
    <property type="protein sequence ID" value="OUE00692.1"/>
    <property type="molecule type" value="Genomic_DNA"/>
</dbReference>
<name>A0A251XEI6_CLAMM</name>
<proteinExistence type="predicted"/>
<protein>
    <submittedName>
        <fullName evidence="1">Uncharacterized protein</fullName>
    </submittedName>
</protein>
<gene>
    <name evidence="1" type="ORF">CMMCAS07_16505</name>
</gene>
<sequence length="39" mass="4016">MPAGLMPAGLMPAGLMLAGLMAVGHGPAEDAGRRMSRWH</sequence>
<comment type="caution">
    <text evidence="1">The sequence shown here is derived from an EMBL/GenBank/DDBJ whole genome shotgun (WGS) entry which is preliminary data.</text>
</comment>
<organism evidence="1 2">
    <name type="scientific">Clavibacter michiganensis subsp. michiganensis</name>
    <dbReference type="NCBI Taxonomy" id="33013"/>
    <lineage>
        <taxon>Bacteria</taxon>
        <taxon>Bacillati</taxon>
        <taxon>Actinomycetota</taxon>
        <taxon>Actinomycetes</taxon>
        <taxon>Micrococcales</taxon>
        <taxon>Microbacteriaceae</taxon>
        <taxon>Clavibacter</taxon>
    </lineage>
</organism>
<accession>A0A251XEI6</accession>
<keyword evidence="2" id="KW-1185">Reference proteome</keyword>
<dbReference type="Proteomes" id="UP000195062">
    <property type="component" value="Unassembled WGS sequence"/>
</dbReference>
<reference evidence="1 2" key="1">
    <citation type="submission" date="2016-08" db="EMBL/GenBank/DDBJ databases">
        <title>Genome sequence of Clavibacter michiganensis subsp. michiganensis strain CASJ007.</title>
        <authorList>
            <person name="Thapa S.P."/>
            <person name="Coaker G."/>
        </authorList>
    </citation>
    <scope>NUCLEOTIDE SEQUENCE [LARGE SCALE GENOMIC DNA]</scope>
    <source>
        <strain evidence="1">CASJ007</strain>
    </source>
</reference>
<evidence type="ECO:0000313" key="1">
    <source>
        <dbReference type="EMBL" id="OUE00692.1"/>
    </source>
</evidence>